<evidence type="ECO:0000256" key="9">
    <source>
        <dbReference type="ARBA" id="ARBA00022857"/>
    </source>
</evidence>
<evidence type="ECO:0000313" key="22">
    <source>
        <dbReference type="Proteomes" id="UP000218890"/>
    </source>
</evidence>
<dbReference type="Gene3D" id="3.10.580.10">
    <property type="entry name" value="CBS-domain"/>
    <property type="match status" value="1"/>
</dbReference>
<feature type="binding site" evidence="14">
    <location>
        <position position="119"/>
    </location>
    <ligand>
        <name>D-threo-isocitrate</name>
        <dbReference type="ChEBI" id="CHEBI:15562"/>
    </ligand>
</feature>
<feature type="modified residue" description="Phosphoserine" evidence="18">
    <location>
        <position position="113"/>
    </location>
</feature>
<dbReference type="SUPFAM" id="SSF54631">
    <property type="entry name" value="CBS-domain pair"/>
    <property type="match status" value="1"/>
</dbReference>
<dbReference type="NCBIfam" id="NF005425">
    <property type="entry name" value="PRK07006.1"/>
    <property type="match status" value="1"/>
</dbReference>
<evidence type="ECO:0000256" key="3">
    <source>
        <dbReference type="ARBA" id="ARBA00011738"/>
    </source>
</evidence>
<dbReference type="GO" id="GO:0051287">
    <property type="term" value="F:NAD binding"/>
    <property type="evidence" value="ECO:0007669"/>
    <property type="project" value="InterPro"/>
</dbReference>
<feature type="binding site" evidence="15">
    <location>
        <position position="389"/>
    </location>
    <ligand>
        <name>NADP(+)</name>
        <dbReference type="ChEBI" id="CHEBI:58349"/>
    </ligand>
</feature>
<keyword evidence="10" id="KW-0560">Oxidoreductase</keyword>
<dbReference type="InterPro" id="IPR019818">
    <property type="entry name" value="IsoCit/isopropylmalate_DH_CS"/>
</dbReference>
<dbReference type="Gene3D" id="3.40.718.10">
    <property type="entry name" value="Isopropylmalate Dehydrogenase"/>
    <property type="match status" value="1"/>
</dbReference>
<comment type="catalytic activity">
    <reaction evidence="12">
        <text>D-threo-isocitrate + NADP(+) = 2-oxoglutarate + CO2 + NADPH</text>
        <dbReference type="Rhea" id="RHEA:19629"/>
        <dbReference type="ChEBI" id="CHEBI:15562"/>
        <dbReference type="ChEBI" id="CHEBI:16526"/>
        <dbReference type="ChEBI" id="CHEBI:16810"/>
        <dbReference type="ChEBI" id="CHEBI:57783"/>
        <dbReference type="ChEBI" id="CHEBI:58349"/>
        <dbReference type="EC" id="1.1.1.42"/>
    </reaction>
</comment>
<dbReference type="Proteomes" id="UP000218890">
    <property type="component" value="Chromosome"/>
</dbReference>
<feature type="binding site" evidence="16">
    <location>
        <position position="305"/>
    </location>
    <ligand>
        <name>Mg(2+)</name>
        <dbReference type="ChEBI" id="CHEBI:18420"/>
    </ligand>
</feature>
<dbReference type="SMART" id="SM00116">
    <property type="entry name" value="CBS"/>
    <property type="match status" value="2"/>
</dbReference>
<feature type="domain" description="CBS" evidence="20">
    <location>
        <begin position="533"/>
        <end position="590"/>
    </location>
</feature>
<evidence type="ECO:0000256" key="19">
    <source>
        <dbReference type="PROSITE-ProRule" id="PRU00703"/>
    </source>
</evidence>
<evidence type="ECO:0000256" key="12">
    <source>
        <dbReference type="ARBA" id="ARBA00023554"/>
    </source>
</evidence>
<keyword evidence="5" id="KW-0329">Glyoxylate bypass</keyword>
<keyword evidence="9 15" id="KW-0521">NADP</keyword>
<dbReference type="EC" id="1.1.1.42" evidence="4 13"/>
<evidence type="ECO:0000256" key="10">
    <source>
        <dbReference type="ARBA" id="ARBA00023002"/>
    </source>
</evidence>
<dbReference type="Pfam" id="PF00571">
    <property type="entry name" value="CBS"/>
    <property type="match status" value="2"/>
</dbReference>
<evidence type="ECO:0000256" key="14">
    <source>
        <dbReference type="PIRSR" id="PIRSR604439-1"/>
    </source>
</evidence>
<dbReference type="KEGG" id="hhk:HH1059_01670"/>
<dbReference type="InterPro" id="IPR004439">
    <property type="entry name" value="Isocitrate_DH_NADP_dimer_prok"/>
</dbReference>
<keyword evidence="22" id="KW-1185">Reference proteome</keyword>
<dbReference type="PANTHER" id="PTHR43504">
    <property type="entry name" value="ISOCITRATE DEHYDROGENASE [NADP]"/>
    <property type="match status" value="1"/>
</dbReference>
<evidence type="ECO:0000256" key="17">
    <source>
        <dbReference type="PIRSR" id="PIRSR604439-4"/>
    </source>
</evidence>
<dbReference type="PANTHER" id="PTHR43504:SF1">
    <property type="entry name" value="ISOCITRATE DEHYDROGENASE [NADP]"/>
    <property type="match status" value="1"/>
</dbReference>
<sequence length="590" mass="65058">MSQQTQYPETGQKITVDGNGRIQVPDNPIIGYVEGDGIGPDINRACMRIWDTAVEQAYGGRRKIHWAELFMGEKAAALFNGDYFPDETKAALKDLLISIKGPLTTPVGGGFRSLNVSLRQELDLYACVRPVRHYAGVPSPLKRPEDVDVVIFRENTEDVYAGIEYQAGSAENNKVADFLRSEMGEEFFEGAGIGVKPISPFGTKRLVRKAIQYAIEHDRESVTLVHKGNIMKFTEGAFRTWGYEVAREEFADQTITEEELYATYGGKRPEGKVVIKDRIADIMFQLMLLRPNEFDVIATMNLNGDYLSDAIAAEVGGVGIAPGANMSDNVAVFEATHGTAPKYANQDKVNPGSLLFSGVMLLEHIGWNEAADLISAAYEKVVNAGIVTYDFARSLEGATEVKTSQFADAIIDQMCGTIDLERIRREREEAIEAERQAREQRRVVAPLEEMVASGRVPHTVADLMNPNLVTMSGDTSVEDAMHLMREQRISSVVVQPTADDEETGWGIMTQRDVISRVVSATKKPNQVRISEAATRPLITVPEDTSLLDCAERMGSDNIRRMVVVDTQGHPIGIISDTDIFASVEQFGLPE</sequence>
<feature type="binding site" evidence="14">
    <location>
        <position position="113"/>
    </location>
    <ligand>
        <name>D-threo-isocitrate</name>
        <dbReference type="ChEBI" id="CHEBI:15562"/>
    </ligand>
</feature>
<feature type="binding site" evidence="14">
    <location>
        <position position="153"/>
    </location>
    <ligand>
        <name>D-threo-isocitrate</name>
        <dbReference type="ChEBI" id="CHEBI:15562"/>
    </ligand>
</feature>
<dbReference type="GO" id="GO:0006099">
    <property type="term" value="P:tricarboxylic acid cycle"/>
    <property type="evidence" value="ECO:0007669"/>
    <property type="project" value="UniProtKB-UniRule"/>
</dbReference>
<dbReference type="NCBIfam" id="TIGR00183">
    <property type="entry name" value="prok_nadp_idh"/>
    <property type="match status" value="1"/>
</dbReference>
<evidence type="ECO:0000256" key="15">
    <source>
        <dbReference type="PIRSR" id="PIRSR604439-2"/>
    </source>
</evidence>
<comment type="similarity">
    <text evidence="2">Belongs to the isocitrate and isopropylmalate dehydrogenases family.</text>
</comment>
<protein>
    <recommendedName>
        <fullName evidence="4 13">Isocitrate dehydrogenase (NADP(+))</fullName>
        <ecNumber evidence="4 13">1.1.1.42</ecNumber>
    </recommendedName>
</protein>
<evidence type="ECO:0000256" key="4">
    <source>
        <dbReference type="ARBA" id="ARBA00013013"/>
    </source>
</evidence>
<dbReference type="Pfam" id="PF00180">
    <property type="entry name" value="Iso_dh"/>
    <property type="match status" value="1"/>
</dbReference>
<evidence type="ECO:0000256" key="2">
    <source>
        <dbReference type="ARBA" id="ARBA00007769"/>
    </source>
</evidence>
<feature type="site" description="Critical for catalysis" evidence="17">
    <location>
        <position position="160"/>
    </location>
</feature>
<dbReference type="GO" id="GO:0004450">
    <property type="term" value="F:isocitrate dehydrogenase (NADP+) activity"/>
    <property type="evidence" value="ECO:0007669"/>
    <property type="project" value="UniProtKB-UniRule"/>
</dbReference>
<feature type="modified residue" description="N6-succinyllysine" evidence="18">
    <location>
        <position position="100"/>
    </location>
</feature>
<feature type="binding site" evidence="14">
    <location>
        <position position="115"/>
    </location>
    <ligand>
        <name>D-threo-isocitrate</name>
        <dbReference type="ChEBI" id="CHEBI:15562"/>
    </ligand>
</feature>
<feature type="binding site" evidence="15">
    <location>
        <position position="350"/>
    </location>
    <ligand>
        <name>NADP(+)</name>
        <dbReference type="ChEBI" id="CHEBI:58349"/>
    </ligand>
</feature>
<feature type="domain" description="CBS" evidence="20">
    <location>
        <begin position="464"/>
        <end position="527"/>
    </location>
</feature>
<evidence type="ECO:0000256" key="5">
    <source>
        <dbReference type="ARBA" id="ARBA00022435"/>
    </source>
</evidence>
<evidence type="ECO:0000256" key="8">
    <source>
        <dbReference type="ARBA" id="ARBA00022842"/>
    </source>
</evidence>
<dbReference type="AlphaFoldDB" id="A0A0X8X775"/>
<feature type="binding site" evidence="15">
    <location>
        <position position="104"/>
    </location>
    <ligand>
        <name>NADP(+)</name>
        <dbReference type="ChEBI" id="CHEBI:58349"/>
    </ligand>
</feature>
<dbReference type="InterPro" id="IPR024084">
    <property type="entry name" value="IsoPropMal-DH-like_dom"/>
</dbReference>
<keyword evidence="19" id="KW-0129">CBS domain</keyword>
<dbReference type="PROSITE" id="PS00470">
    <property type="entry name" value="IDH_IMDH"/>
    <property type="match status" value="1"/>
</dbReference>
<feature type="modified residue" description="N6-acetyllysine" evidence="18">
    <location>
        <position position="142"/>
    </location>
</feature>
<feature type="site" description="Critical for catalysis" evidence="17">
    <location>
        <position position="227"/>
    </location>
</feature>
<keyword evidence="6" id="KW-0816">Tricarboxylic acid cycle</keyword>
<reference evidence="21" key="1">
    <citation type="submission" date="2016-02" db="EMBL/GenBank/DDBJ databases">
        <title>Halorhodospira halochloris DSM-1059 complete genome, version 2.</title>
        <authorList>
            <person name="Tsukatani Y."/>
        </authorList>
    </citation>
    <scope>NUCLEOTIDE SEQUENCE</scope>
    <source>
        <strain evidence="21">DSM 1059</strain>
    </source>
</reference>
<dbReference type="InterPro" id="IPR000644">
    <property type="entry name" value="CBS_dom"/>
</dbReference>
<dbReference type="OrthoDB" id="9806254at2"/>
<dbReference type="GO" id="GO:0006097">
    <property type="term" value="P:glyoxylate cycle"/>
    <property type="evidence" value="ECO:0007669"/>
    <property type="project" value="UniProtKB-KW"/>
</dbReference>
<feature type="binding site" evidence="14">
    <location>
        <position position="129"/>
    </location>
    <ligand>
        <name>D-threo-isocitrate</name>
        <dbReference type="ChEBI" id="CHEBI:15562"/>
    </ligand>
</feature>
<evidence type="ECO:0000256" key="11">
    <source>
        <dbReference type="ARBA" id="ARBA00023211"/>
    </source>
</evidence>
<comment type="subunit">
    <text evidence="3">Homodimer.</text>
</comment>
<accession>A0A0X8X775</accession>
<dbReference type="SMART" id="SM01329">
    <property type="entry name" value="Iso_dh"/>
    <property type="match status" value="1"/>
</dbReference>
<evidence type="ECO:0000256" key="7">
    <source>
        <dbReference type="ARBA" id="ARBA00022723"/>
    </source>
</evidence>
<feature type="binding site" evidence="15">
    <location>
        <position position="393"/>
    </location>
    <ligand>
        <name>NADP(+)</name>
        <dbReference type="ChEBI" id="CHEBI:58349"/>
    </ligand>
</feature>
<dbReference type="GO" id="GO:0000287">
    <property type="term" value="F:magnesium ion binding"/>
    <property type="evidence" value="ECO:0007669"/>
    <property type="project" value="InterPro"/>
</dbReference>
<evidence type="ECO:0000256" key="13">
    <source>
        <dbReference type="NCBIfam" id="TIGR00183"/>
    </source>
</evidence>
<feature type="binding site" evidence="15">
    <location>
        <begin position="337"/>
        <end position="343"/>
    </location>
    <ligand>
        <name>NADP(+)</name>
        <dbReference type="ChEBI" id="CHEBI:58349"/>
    </ligand>
</feature>
<evidence type="ECO:0000256" key="18">
    <source>
        <dbReference type="PIRSR" id="PIRSR604439-5"/>
    </source>
</evidence>
<keyword evidence="8 16" id="KW-0460">Magnesium</keyword>
<keyword evidence="7" id="KW-0479">Metal-binding</keyword>
<comment type="cofactor">
    <cofactor evidence="1">
        <name>Mn(2+)</name>
        <dbReference type="ChEBI" id="CHEBI:29035"/>
    </cofactor>
</comment>
<name>A0A0X8X775_HALHR</name>
<dbReference type="PROSITE" id="PS51371">
    <property type="entry name" value="CBS"/>
    <property type="match status" value="2"/>
</dbReference>
<dbReference type="InterPro" id="IPR046342">
    <property type="entry name" value="CBS_dom_sf"/>
</dbReference>
<evidence type="ECO:0000256" key="16">
    <source>
        <dbReference type="PIRSR" id="PIRSR604439-3"/>
    </source>
</evidence>
<proteinExistence type="inferred from homology"/>
<evidence type="ECO:0000313" key="21">
    <source>
        <dbReference type="EMBL" id="BAU56841.1"/>
    </source>
</evidence>
<comment type="cofactor">
    <cofactor evidence="16">
        <name>Mg(2+)</name>
        <dbReference type="ChEBI" id="CHEBI:18420"/>
    </cofactor>
    <cofactor evidence="16">
        <name>Mn(2+)</name>
        <dbReference type="ChEBI" id="CHEBI:29035"/>
    </cofactor>
    <text evidence="16">Binds 1 Mg(2+) or Mn(2+) ion per subunit.</text>
</comment>
<keyword evidence="11 16" id="KW-0464">Manganese</keyword>
<evidence type="ECO:0000256" key="6">
    <source>
        <dbReference type="ARBA" id="ARBA00022532"/>
    </source>
</evidence>
<dbReference type="SUPFAM" id="SSF53659">
    <property type="entry name" value="Isocitrate/Isopropylmalate dehydrogenase-like"/>
    <property type="match status" value="1"/>
</dbReference>
<evidence type="ECO:0000256" key="1">
    <source>
        <dbReference type="ARBA" id="ARBA00001936"/>
    </source>
</evidence>
<dbReference type="EMBL" id="AP017372">
    <property type="protein sequence ID" value="BAU56841.1"/>
    <property type="molecule type" value="Genomic_DNA"/>
</dbReference>
<evidence type="ECO:0000259" key="20">
    <source>
        <dbReference type="PROSITE" id="PS51371"/>
    </source>
</evidence>
<organism evidence="21 22">
    <name type="scientific">Halorhodospira halochloris</name>
    <name type="common">Ectothiorhodospira halochloris</name>
    <dbReference type="NCBI Taxonomy" id="1052"/>
    <lineage>
        <taxon>Bacteria</taxon>
        <taxon>Pseudomonadati</taxon>
        <taxon>Pseudomonadota</taxon>
        <taxon>Gammaproteobacteria</taxon>
        <taxon>Chromatiales</taxon>
        <taxon>Ectothiorhodospiraceae</taxon>
        <taxon>Halorhodospira</taxon>
    </lineage>
</organism>
<gene>
    <name evidence="21" type="ORF">HH1059_01670</name>
</gene>